<dbReference type="PANTHER" id="PTHR42759:SF5">
    <property type="entry name" value="METHANOL DEHYDROGENASE REGULATOR"/>
    <property type="match status" value="1"/>
</dbReference>
<evidence type="ECO:0000313" key="4">
    <source>
        <dbReference type="Proteomes" id="UP000824133"/>
    </source>
</evidence>
<dbReference type="AlphaFoldDB" id="A0A9D1ZCL4"/>
<dbReference type="PIRSF" id="PIRSF002849">
    <property type="entry name" value="AAA_ATPase_chaperone_MoxR_prd"/>
    <property type="match status" value="1"/>
</dbReference>
<dbReference type="InterPro" id="IPR050764">
    <property type="entry name" value="CbbQ/NirQ/NorQ/GpvN"/>
</dbReference>
<name>A0A9D1ZCL4_9ACTN</name>
<dbReference type="CDD" id="cd00009">
    <property type="entry name" value="AAA"/>
    <property type="match status" value="1"/>
</dbReference>
<dbReference type="Pfam" id="PF07726">
    <property type="entry name" value="AAA_3"/>
    <property type="match status" value="1"/>
</dbReference>
<dbReference type="PANTHER" id="PTHR42759">
    <property type="entry name" value="MOXR FAMILY PROTEIN"/>
    <property type="match status" value="1"/>
</dbReference>
<dbReference type="GO" id="GO:0016887">
    <property type="term" value="F:ATP hydrolysis activity"/>
    <property type="evidence" value="ECO:0007669"/>
    <property type="project" value="InterPro"/>
</dbReference>
<gene>
    <name evidence="3" type="ORF">IAA42_08015</name>
</gene>
<feature type="domain" description="ChlI/MoxR AAA lid" evidence="2">
    <location>
        <begin position="247"/>
        <end position="306"/>
    </location>
</feature>
<evidence type="ECO:0000259" key="2">
    <source>
        <dbReference type="Pfam" id="PF17863"/>
    </source>
</evidence>
<dbReference type="SUPFAM" id="SSF52540">
    <property type="entry name" value="P-loop containing nucleoside triphosphate hydrolases"/>
    <property type="match status" value="1"/>
</dbReference>
<comment type="caution">
    <text evidence="3">The sequence shown here is derived from an EMBL/GenBank/DDBJ whole genome shotgun (WGS) entry which is preliminary data.</text>
</comment>
<evidence type="ECO:0000259" key="1">
    <source>
        <dbReference type="Pfam" id="PF07726"/>
    </source>
</evidence>
<dbReference type="Gene3D" id="3.40.50.300">
    <property type="entry name" value="P-loop containing nucleotide triphosphate hydrolases"/>
    <property type="match status" value="1"/>
</dbReference>
<proteinExistence type="predicted"/>
<dbReference type="Proteomes" id="UP000824133">
    <property type="component" value="Unassembled WGS sequence"/>
</dbReference>
<feature type="domain" description="ATPase AAA-3" evidence="1">
    <location>
        <begin position="54"/>
        <end position="184"/>
    </location>
</feature>
<reference evidence="3" key="2">
    <citation type="submission" date="2021-04" db="EMBL/GenBank/DDBJ databases">
        <authorList>
            <person name="Gilroy R."/>
        </authorList>
    </citation>
    <scope>NUCLEOTIDE SEQUENCE</scope>
    <source>
        <strain evidence="3">ChiHjej10B9-743</strain>
    </source>
</reference>
<reference evidence="3" key="1">
    <citation type="journal article" date="2021" name="PeerJ">
        <title>Extensive microbial diversity within the chicken gut microbiome revealed by metagenomics and culture.</title>
        <authorList>
            <person name="Gilroy R."/>
            <person name="Ravi A."/>
            <person name="Getino M."/>
            <person name="Pursley I."/>
            <person name="Horton D.L."/>
            <person name="Alikhan N.F."/>
            <person name="Baker D."/>
            <person name="Gharbi K."/>
            <person name="Hall N."/>
            <person name="Watson M."/>
            <person name="Adriaenssens E.M."/>
            <person name="Foster-Nyarko E."/>
            <person name="Jarju S."/>
            <person name="Secka A."/>
            <person name="Antonio M."/>
            <person name="Oren A."/>
            <person name="Chaudhuri R.R."/>
            <person name="La Ragione R."/>
            <person name="Hildebrand F."/>
            <person name="Pallen M.J."/>
        </authorList>
    </citation>
    <scope>NUCLEOTIDE SEQUENCE</scope>
    <source>
        <strain evidence="3">ChiHjej10B9-743</strain>
    </source>
</reference>
<accession>A0A9D1ZCL4</accession>
<dbReference type="EMBL" id="DXCP01000058">
    <property type="protein sequence ID" value="HIY80358.1"/>
    <property type="molecule type" value="Genomic_DNA"/>
</dbReference>
<dbReference type="Pfam" id="PF17863">
    <property type="entry name" value="AAA_lid_2"/>
    <property type="match status" value="1"/>
</dbReference>
<dbReference type="InterPro" id="IPR027417">
    <property type="entry name" value="P-loop_NTPase"/>
</dbReference>
<dbReference type="InterPro" id="IPR041628">
    <property type="entry name" value="ChlI/MoxR_AAA_lid"/>
</dbReference>
<organism evidence="3 4">
    <name type="scientific">Candidatus Olsenella excrementavium</name>
    <dbReference type="NCBI Taxonomy" id="2838709"/>
    <lineage>
        <taxon>Bacteria</taxon>
        <taxon>Bacillati</taxon>
        <taxon>Actinomycetota</taxon>
        <taxon>Coriobacteriia</taxon>
        <taxon>Coriobacteriales</taxon>
        <taxon>Atopobiaceae</taxon>
        <taxon>Olsenella</taxon>
    </lineage>
</organism>
<dbReference type="Gene3D" id="1.10.8.80">
    <property type="entry name" value="Magnesium chelatase subunit I, C-Terminal domain"/>
    <property type="match status" value="1"/>
</dbReference>
<sequence>MTPSHATHAPAPAAADVSAAARLGHAMAEQLAATLSTRQETIALSVMCLLSGGHLLLEDVPGVGKTTLARALARVVGARVTRVQFTPDMLPSDLTGVSVWDPQSRAFTFHPGPLFSDMVLADEINRANPKTQSALLEAMGEHRVSVDGTTYDLPDPYFVMATQNPVEMEGTYPLPEAQLDRFMVRTSLGYPDARDERAMLVGTSGADPVTRVRPVCELADVRAFRALASRVHVSDEVAAYALSILEATRRDPEVRLGASPRAGLALVAISRTHALLDERTAVFPEDVRALAPAVLAHRLVLRDAVPGTPQAEQQRTVLARLMSRVSAPGSRRR</sequence>
<dbReference type="GO" id="GO:0005524">
    <property type="term" value="F:ATP binding"/>
    <property type="evidence" value="ECO:0007669"/>
    <property type="project" value="InterPro"/>
</dbReference>
<dbReference type="InterPro" id="IPR011703">
    <property type="entry name" value="ATPase_AAA-3"/>
</dbReference>
<protein>
    <submittedName>
        <fullName evidence="3">MoxR family ATPase</fullName>
    </submittedName>
</protein>
<evidence type="ECO:0000313" key="3">
    <source>
        <dbReference type="EMBL" id="HIY80358.1"/>
    </source>
</evidence>